<dbReference type="InterPro" id="IPR009057">
    <property type="entry name" value="Homeodomain-like_sf"/>
</dbReference>
<dbReference type="PRINTS" id="PR00455">
    <property type="entry name" value="HTHTETR"/>
</dbReference>
<dbReference type="OrthoDB" id="3210235at2"/>
<dbReference type="PANTHER" id="PTHR30055">
    <property type="entry name" value="HTH-TYPE TRANSCRIPTIONAL REGULATOR RUTR"/>
    <property type="match status" value="1"/>
</dbReference>
<accession>A0A2T0SQI3</accession>
<dbReference type="InterPro" id="IPR050109">
    <property type="entry name" value="HTH-type_TetR-like_transc_reg"/>
</dbReference>
<evidence type="ECO:0000313" key="4">
    <source>
        <dbReference type="EMBL" id="PRY35633.1"/>
    </source>
</evidence>
<dbReference type="Gene3D" id="1.10.10.60">
    <property type="entry name" value="Homeodomain-like"/>
    <property type="match status" value="1"/>
</dbReference>
<proteinExistence type="predicted"/>
<comment type="caution">
    <text evidence="4">The sequence shown here is derived from an EMBL/GenBank/DDBJ whole genome shotgun (WGS) entry which is preliminary data.</text>
</comment>
<dbReference type="InterPro" id="IPR036271">
    <property type="entry name" value="Tet_transcr_reg_TetR-rel_C_sf"/>
</dbReference>
<evidence type="ECO:0000256" key="1">
    <source>
        <dbReference type="ARBA" id="ARBA00023125"/>
    </source>
</evidence>
<feature type="domain" description="HTH tetR-type" evidence="3">
    <location>
        <begin position="10"/>
        <end position="70"/>
    </location>
</feature>
<name>A0A2T0SQI3_9PSEU</name>
<dbReference type="Proteomes" id="UP000239494">
    <property type="component" value="Unassembled WGS sequence"/>
</dbReference>
<dbReference type="RefSeq" id="WP_106193467.1">
    <property type="nucleotide sequence ID" value="NZ_PVTF01000013.1"/>
</dbReference>
<dbReference type="Pfam" id="PF17920">
    <property type="entry name" value="TetR_C_16"/>
    <property type="match status" value="1"/>
</dbReference>
<evidence type="ECO:0000313" key="5">
    <source>
        <dbReference type="Proteomes" id="UP000239494"/>
    </source>
</evidence>
<keyword evidence="1 2" id="KW-0238">DNA-binding</keyword>
<sequence>MTAPRRRSAPATRAAILDAARERFGTTGYDRVTMRQVAGDVGVDPAMVVRYFKTKEDLFTEAARFDLGLPDLDGVHPEDLAAVLMPRFFAVWEGDAGFLSLLRASASSDAAGAKMLELFAGQVYPALAAAAVDRPAERASLLGSQILGLAFARYVLKVPPLVAMSRDDLSEWVAPVFRHYLTGPPTVC</sequence>
<dbReference type="InterPro" id="IPR001647">
    <property type="entry name" value="HTH_TetR"/>
</dbReference>
<dbReference type="SUPFAM" id="SSF48498">
    <property type="entry name" value="Tetracyclin repressor-like, C-terminal domain"/>
    <property type="match status" value="1"/>
</dbReference>
<dbReference type="SUPFAM" id="SSF46689">
    <property type="entry name" value="Homeodomain-like"/>
    <property type="match status" value="1"/>
</dbReference>
<gene>
    <name evidence="4" type="ORF">CLV43_11360</name>
</gene>
<evidence type="ECO:0000256" key="2">
    <source>
        <dbReference type="PROSITE-ProRule" id="PRU00335"/>
    </source>
</evidence>
<dbReference type="Gene3D" id="1.10.357.10">
    <property type="entry name" value="Tetracycline Repressor, domain 2"/>
    <property type="match status" value="1"/>
</dbReference>
<dbReference type="InterPro" id="IPR041678">
    <property type="entry name" value="TetR_C_16"/>
</dbReference>
<evidence type="ECO:0000259" key="3">
    <source>
        <dbReference type="PROSITE" id="PS50977"/>
    </source>
</evidence>
<dbReference type="GO" id="GO:0003700">
    <property type="term" value="F:DNA-binding transcription factor activity"/>
    <property type="evidence" value="ECO:0007669"/>
    <property type="project" value="TreeGrafter"/>
</dbReference>
<dbReference type="GO" id="GO:0000976">
    <property type="term" value="F:transcription cis-regulatory region binding"/>
    <property type="evidence" value="ECO:0007669"/>
    <property type="project" value="TreeGrafter"/>
</dbReference>
<dbReference type="AlphaFoldDB" id="A0A2T0SQI3"/>
<feature type="DNA-binding region" description="H-T-H motif" evidence="2">
    <location>
        <begin position="33"/>
        <end position="52"/>
    </location>
</feature>
<dbReference type="PROSITE" id="PS50977">
    <property type="entry name" value="HTH_TETR_2"/>
    <property type="match status" value="1"/>
</dbReference>
<reference evidence="4 5" key="1">
    <citation type="submission" date="2018-03" db="EMBL/GenBank/DDBJ databases">
        <title>Genomic Encyclopedia of Archaeal and Bacterial Type Strains, Phase II (KMG-II): from individual species to whole genera.</title>
        <authorList>
            <person name="Goeker M."/>
        </authorList>
    </citation>
    <scope>NUCLEOTIDE SEQUENCE [LARGE SCALE GENOMIC DNA]</scope>
    <source>
        <strain evidence="4 5">DSM 44720</strain>
    </source>
</reference>
<protein>
    <submittedName>
        <fullName evidence="4">TetR family transcriptional regulator</fullName>
    </submittedName>
</protein>
<keyword evidence="5" id="KW-1185">Reference proteome</keyword>
<organism evidence="4 5">
    <name type="scientific">Umezawaea tangerina</name>
    <dbReference type="NCBI Taxonomy" id="84725"/>
    <lineage>
        <taxon>Bacteria</taxon>
        <taxon>Bacillati</taxon>
        <taxon>Actinomycetota</taxon>
        <taxon>Actinomycetes</taxon>
        <taxon>Pseudonocardiales</taxon>
        <taxon>Pseudonocardiaceae</taxon>
        <taxon>Umezawaea</taxon>
    </lineage>
</organism>
<dbReference type="PANTHER" id="PTHR30055:SF235">
    <property type="entry name" value="TRANSCRIPTIONAL REGULATORY PROTEIN"/>
    <property type="match status" value="1"/>
</dbReference>
<dbReference type="Pfam" id="PF00440">
    <property type="entry name" value="TetR_N"/>
    <property type="match status" value="1"/>
</dbReference>
<dbReference type="EMBL" id="PVTF01000013">
    <property type="protein sequence ID" value="PRY35633.1"/>
    <property type="molecule type" value="Genomic_DNA"/>
</dbReference>